<proteinExistence type="predicted"/>
<dbReference type="Proteomes" id="UP000077069">
    <property type="component" value="Unassembled WGS sequence"/>
</dbReference>
<dbReference type="AlphaFoldDB" id="A0A177CHR3"/>
<dbReference type="GeneID" id="28770455"/>
<organism evidence="2 3">
    <name type="scientific">Paraphaeosphaeria sporulosa</name>
    <dbReference type="NCBI Taxonomy" id="1460663"/>
    <lineage>
        <taxon>Eukaryota</taxon>
        <taxon>Fungi</taxon>
        <taxon>Dikarya</taxon>
        <taxon>Ascomycota</taxon>
        <taxon>Pezizomycotina</taxon>
        <taxon>Dothideomycetes</taxon>
        <taxon>Pleosporomycetidae</taxon>
        <taxon>Pleosporales</taxon>
        <taxon>Massarineae</taxon>
        <taxon>Didymosphaeriaceae</taxon>
        <taxon>Paraphaeosphaeria</taxon>
    </lineage>
</organism>
<accession>A0A177CHR3</accession>
<dbReference type="RefSeq" id="XP_018037450.1">
    <property type="nucleotide sequence ID" value="XM_018186969.1"/>
</dbReference>
<evidence type="ECO:0000256" key="1">
    <source>
        <dbReference type="SAM" id="MobiDB-lite"/>
    </source>
</evidence>
<name>A0A177CHR3_9PLEO</name>
<protein>
    <submittedName>
        <fullName evidence="2">Uncharacterized protein</fullName>
    </submittedName>
</protein>
<dbReference type="EMBL" id="KV441551">
    <property type="protein sequence ID" value="OAG07085.1"/>
    <property type="molecule type" value="Genomic_DNA"/>
</dbReference>
<evidence type="ECO:0000313" key="2">
    <source>
        <dbReference type="EMBL" id="OAG07085.1"/>
    </source>
</evidence>
<dbReference type="OrthoDB" id="10494279at2759"/>
<sequence length="152" mass="16842">MFCTCAKGHVDNDNIWTMKCATDGTTTMTKGHDRRGTKRWPSPLLHSGGFPWRMASHRFVICGGVLGATRSNDSLLGIAEVLSATAPRHSRRRRTPGQISIQDQRRATIKHMKTKSEAPDGNTGTLTLGWSILHAHELFRCRGFFEMPGPLA</sequence>
<feature type="region of interest" description="Disordered" evidence="1">
    <location>
        <begin position="86"/>
        <end position="106"/>
    </location>
</feature>
<dbReference type="InParanoid" id="A0A177CHR3"/>
<keyword evidence="3" id="KW-1185">Reference proteome</keyword>
<reference evidence="2 3" key="1">
    <citation type="submission" date="2016-05" db="EMBL/GenBank/DDBJ databases">
        <title>Comparative analysis of secretome profiles of manganese(II)-oxidizing ascomycete fungi.</title>
        <authorList>
            <consortium name="DOE Joint Genome Institute"/>
            <person name="Zeiner C.A."/>
            <person name="Purvine S.O."/>
            <person name="Zink E.M."/>
            <person name="Wu S."/>
            <person name="Pasa-Tolic L."/>
            <person name="Chaput D.L."/>
            <person name="Haridas S."/>
            <person name="Grigoriev I.V."/>
            <person name="Santelli C.M."/>
            <person name="Hansel C.M."/>
        </authorList>
    </citation>
    <scope>NUCLEOTIDE SEQUENCE [LARGE SCALE GENOMIC DNA]</scope>
    <source>
        <strain evidence="2 3">AP3s5-JAC2a</strain>
    </source>
</reference>
<evidence type="ECO:0000313" key="3">
    <source>
        <dbReference type="Proteomes" id="UP000077069"/>
    </source>
</evidence>
<gene>
    <name evidence="2" type="ORF">CC84DRAFT_634751</name>
</gene>